<name>A0ACB9YJ23_9PEZI</name>
<comment type="caution">
    <text evidence="1">The sequence shown here is derived from an EMBL/GenBank/DDBJ whole genome shotgun (WGS) entry which is preliminary data.</text>
</comment>
<reference evidence="1 2" key="1">
    <citation type="journal article" date="2022" name="New Phytol.">
        <title>Ecological generalism drives hyperdiversity of secondary metabolite gene clusters in xylarialean endophytes.</title>
        <authorList>
            <person name="Franco M.E.E."/>
            <person name="Wisecaver J.H."/>
            <person name="Arnold A.E."/>
            <person name="Ju Y.M."/>
            <person name="Slot J.C."/>
            <person name="Ahrendt S."/>
            <person name="Moore L.P."/>
            <person name="Eastman K.E."/>
            <person name="Scott K."/>
            <person name="Konkel Z."/>
            <person name="Mondo S.J."/>
            <person name="Kuo A."/>
            <person name="Hayes R.D."/>
            <person name="Haridas S."/>
            <person name="Andreopoulos B."/>
            <person name="Riley R."/>
            <person name="LaButti K."/>
            <person name="Pangilinan J."/>
            <person name="Lipzen A."/>
            <person name="Amirebrahimi M."/>
            <person name="Yan J."/>
            <person name="Adam C."/>
            <person name="Keymanesh K."/>
            <person name="Ng V."/>
            <person name="Louie K."/>
            <person name="Northen T."/>
            <person name="Drula E."/>
            <person name="Henrissat B."/>
            <person name="Hsieh H.M."/>
            <person name="Youens-Clark K."/>
            <person name="Lutzoni F."/>
            <person name="Miadlikowska J."/>
            <person name="Eastwood D.C."/>
            <person name="Hamelin R.C."/>
            <person name="Grigoriev I.V."/>
            <person name="U'Ren J.M."/>
        </authorList>
    </citation>
    <scope>NUCLEOTIDE SEQUENCE [LARGE SCALE GENOMIC DNA]</scope>
    <source>
        <strain evidence="1 2">CBS 119005</strain>
    </source>
</reference>
<organism evidence="1 2">
    <name type="scientific">Hypoxylon rubiginosum</name>
    <dbReference type="NCBI Taxonomy" id="110542"/>
    <lineage>
        <taxon>Eukaryota</taxon>
        <taxon>Fungi</taxon>
        <taxon>Dikarya</taxon>
        <taxon>Ascomycota</taxon>
        <taxon>Pezizomycotina</taxon>
        <taxon>Sordariomycetes</taxon>
        <taxon>Xylariomycetidae</taxon>
        <taxon>Xylariales</taxon>
        <taxon>Hypoxylaceae</taxon>
        <taxon>Hypoxylon</taxon>
    </lineage>
</organism>
<protein>
    <submittedName>
        <fullName evidence="1">Uncharacterized protein</fullName>
    </submittedName>
</protein>
<proteinExistence type="predicted"/>
<evidence type="ECO:0000313" key="2">
    <source>
        <dbReference type="Proteomes" id="UP001497700"/>
    </source>
</evidence>
<dbReference type="EMBL" id="MU393654">
    <property type="protein sequence ID" value="KAI4859143.1"/>
    <property type="molecule type" value="Genomic_DNA"/>
</dbReference>
<keyword evidence="2" id="KW-1185">Reference proteome</keyword>
<dbReference type="Proteomes" id="UP001497700">
    <property type="component" value="Unassembled WGS sequence"/>
</dbReference>
<gene>
    <name evidence="1" type="ORF">F4820DRAFT_182588</name>
</gene>
<evidence type="ECO:0000313" key="1">
    <source>
        <dbReference type="EMBL" id="KAI4859143.1"/>
    </source>
</evidence>
<sequence length="283" mass="29730">MPTFNIPAFVAALFALGGADAYGPPVSGHDFDFSVAYRSGLTFSTTSPPTEVLAATDVAMTEPLVTLADPDGTGRDGRYVAFAEVSYVPTYDGVDDVIYTVPWLEANLTVLDNGTLTPDPHTYGASRITHFNTIYTGEVRNATVHVWRQTPELVAFLLDDDDYGGNLWLQLVLVWSNTTGKISYDFPRANVDFKVRNETGEYRGDVDENGASIVGYVSSSTSAVGTSVAALPTDAPGTTTGSSSVPASTTTGTAGPTETPNVAPSSMAASGILLLAPMILAVL</sequence>
<accession>A0ACB9YJ23</accession>